<protein>
    <recommendedName>
        <fullName evidence="3">Copper chaperone CopZ</fullName>
    </recommendedName>
</protein>
<dbReference type="Proteomes" id="UP001207918">
    <property type="component" value="Unassembled WGS sequence"/>
</dbReference>
<accession>A0ABT3PHW2</accession>
<organism evidence="1 2">
    <name type="scientific">Fodinibius salsisoli</name>
    <dbReference type="NCBI Taxonomy" id="2820877"/>
    <lineage>
        <taxon>Bacteria</taxon>
        <taxon>Pseudomonadati</taxon>
        <taxon>Balneolota</taxon>
        <taxon>Balneolia</taxon>
        <taxon>Balneolales</taxon>
        <taxon>Balneolaceae</taxon>
        <taxon>Fodinibius</taxon>
    </lineage>
</organism>
<evidence type="ECO:0008006" key="3">
    <source>
        <dbReference type="Google" id="ProtNLM"/>
    </source>
</evidence>
<dbReference type="RefSeq" id="WP_265764178.1">
    <property type="nucleotide sequence ID" value="NZ_JAGGJA010000001.1"/>
</dbReference>
<name>A0ABT3PHW2_9BACT</name>
<keyword evidence="2" id="KW-1185">Reference proteome</keyword>
<gene>
    <name evidence="1" type="ORF">J6I44_01545</name>
</gene>
<evidence type="ECO:0000313" key="1">
    <source>
        <dbReference type="EMBL" id="MCW9705514.1"/>
    </source>
</evidence>
<comment type="caution">
    <text evidence="1">The sequence shown here is derived from an EMBL/GenBank/DDBJ whole genome shotgun (WGS) entry which is preliminary data.</text>
</comment>
<reference evidence="1 2" key="1">
    <citation type="submission" date="2021-03" db="EMBL/GenBank/DDBJ databases">
        <title>Aliifodinibius sp. nov., a new bacterium isolated from saline soil.</title>
        <authorList>
            <person name="Galisteo C."/>
            <person name="De La Haba R."/>
            <person name="Sanchez-Porro C."/>
            <person name="Ventosa A."/>
        </authorList>
    </citation>
    <scope>NUCLEOTIDE SEQUENCE [LARGE SCALE GENOMIC DNA]</scope>
    <source>
        <strain evidence="1 2">1BSP15-2V2</strain>
    </source>
</reference>
<proteinExistence type="predicted"/>
<evidence type="ECO:0000313" key="2">
    <source>
        <dbReference type="Proteomes" id="UP001207918"/>
    </source>
</evidence>
<sequence length="81" mass="9159">MMGNNIIADNLKVLVFKSNIDTPAKVNHIQGTLLDDDYIYQVDVDLEDCDNVLRVECHPRSSAQRMIEQLHKAGFTGARLM</sequence>
<dbReference type="EMBL" id="JAGGJA010000001">
    <property type="protein sequence ID" value="MCW9705514.1"/>
    <property type="molecule type" value="Genomic_DNA"/>
</dbReference>